<proteinExistence type="inferred from homology"/>
<protein>
    <submittedName>
        <fullName evidence="7">Molybdate transport system substrate-binding protein</fullName>
    </submittedName>
</protein>
<evidence type="ECO:0000256" key="6">
    <source>
        <dbReference type="SAM" id="SignalP"/>
    </source>
</evidence>
<dbReference type="Gene3D" id="3.40.190.10">
    <property type="entry name" value="Periplasmic binding protein-like II"/>
    <property type="match status" value="2"/>
</dbReference>
<dbReference type="PANTHER" id="PTHR30632">
    <property type="entry name" value="MOLYBDATE-BINDING PERIPLASMIC PROTEIN"/>
    <property type="match status" value="1"/>
</dbReference>
<comment type="similarity">
    <text evidence="1">Belongs to the bacterial solute-binding protein ModA family.</text>
</comment>
<sequence>MSRLRAATAALVVVALVTGCGGATPATPAGHQVVRVAAAADLKFALEEVAAVLAKADPPMRLQTTYGSSGTFFQQISNGAPFDVYLSADLSYPTRLAEAGLAAPQDVFDYAVGRLVLWVPHDSPVDLSKGLAAVADPAVGKVAIANPEHAPYGKAAVAAMRSAGVYERVQSRLVLGENVAQAAEFAASGNAGASVIALSLALAPQLADRGQHVEVPLESFPRLNQGGVVLAGVADRAAALRLREFLTGDDGTAILKRYGFYLPGS</sequence>
<dbReference type="InterPro" id="IPR050682">
    <property type="entry name" value="ModA/WtpA"/>
</dbReference>
<evidence type="ECO:0000313" key="7">
    <source>
        <dbReference type="EMBL" id="SEJ62883.1"/>
    </source>
</evidence>
<dbReference type="SUPFAM" id="SSF53850">
    <property type="entry name" value="Periplasmic binding protein-like II"/>
    <property type="match status" value="1"/>
</dbReference>
<accession>A0A1H7AB69</accession>
<dbReference type="OrthoDB" id="9785015at2"/>
<dbReference type="AlphaFoldDB" id="A0A1H7AB69"/>
<evidence type="ECO:0000256" key="5">
    <source>
        <dbReference type="PIRSR" id="PIRSR004846-1"/>
    </source>
</evidence>
<dbReference type="PIRSF" id="PIRSF004846">
    <property type="entry name" value="ModA"/>
    <property type="match status" value="1"/>
</dbReference>
<dbReference type="GO" id="GO:1901359">
    <property type="term" value="F:tungstate binding"/>
    <property type="evidence" value="ECO:0007669"/>
    <property type="project" value="UniProtKB-ARBA"/>
</dbReference>
<keyword evidence="3 5" id="KW-0479">Metal-binding</keyword>
<evidence type="ECO:0000256" key="4">
    <source>
        <dbReference type="ARBA" id="ARBA00022729"/>
    </source>
</evidence>
<dbReference type="EMBL" id="FNYV01000006">
    <property type="protein sequence ID" value="SEJ62883.1"/>
    <property type="molecule type" value="Genomic_DNA"/>
</dbReference>
<dbReference type="GO" id="GO:0030973">
    <property type="term" value="F:molybdate ion binding"/>
    <property type="evidence" value="ECO:0007669"/>
    <property type="project" value="InterPro"/>
</dbReference>
<evidence type="ECO:0000256" key="1">
    <source>
        <dbReference type="ARBA" id="ARBA00009175"/>
    </source>
</evidence>
<evidence type="ECO:0000256" key="3">
    <source>
        <dbReference type="ARBA" id="ARBA00022723"/>
    </source>
</evidence>
<evidence type="ECO:0000256" key="2">
    <source>
        <dbReference type="ARBA" id="ARBA00022505"/>
    </source>
</evidence>
<organism evidence="7 8">
    <name type="scientific">Micromonospora phaseoli</name>
    <dbReference type="NCBI Taxonomy" id="1144548"/>
    <lineage>
        <taxon>Bacteria</taxon>
        <taxon>Bacillati</taxon>
        <taxon>Actinomycetota</taxon>
        <taxon>Actinomycetes</taxon>
        <taxon>Micromonosporales</taxon>
        <taxon>Micromonosporaceae</taxon>
        <taxon>Micromonospora</taxon>
    </lineage>
</organism>
<keyword evidence="4 6" id="KW-0732">Signal</keyword>
<dbReference type="FunFam" id="3.40.190.10:FF:000035">
    <property type="entry name" value="Molybdate ABC transporter substrate-binding protein"/>
    <property type="match status" value="1"/>
</dbReference>
<dbReference type="STRING" id="1144548.SAMN05443287_10631"/>
<dbReference type="PROSITE" id="PS51257">
    <property type="entry name" value="PROKAR_LIPOPROTEIN"/>
    <property type="match status" value="1"/>
</dbReference>
<keyword evidence="2 5" id="KW-0500">Molybdenum</keyword>
<dbReference type="GO" id="GO:0015689">
    <property type="term" value="P:molybdate ion transport"/>
    <property type="evidence" value="ECO:0007669"/>
    <property type="project" value="InterPro"/>
</dbReference>
<evidence type="ECO:0000313" key="8">
    <source>
        <dbReference type="Proteomes" id="UP000198707"/>
    </source>
</evidence>
<reference evidence="8" key="1">
    <citation type="submission" date="2016-10" db="EMBL/GenBank/DDBJ databases">
        <authorList>
            <person name="Varghese N."/>
            <person name="Submissions S."/>
        </authorList>
    </citation>
    <scope>NUCLEOTIDE SEQUENCE [LARGE SCALE GENOMIC DNA]</scope>
    <source>
        <strain evidence="8">CGMCC 4.7038</strain>
    </source>
</reference>
<dbReference type="InterPro" id="IPR005950">
    <property type="entry name" value="ModA"/>
</dbReference>
<feature type="binding site" evidence="5">
    <location>
        <position position="179"/>
    </location>
    <ligand>
        <name>molybdate</name>
        <dbReference type="ChEBI" id="CHEBI:36264"/>
    </ligand>
</feature>
<dbReference type="CDD" id="cd13539">
    <property type="entry name" value="PBP2_AvModA"/>
    <property type="match status" value="1"/>
</dbReference>
<gene>
    <name evidence="7" type="ORF">SAMN05443287_10631</name>
</gene>
<feature type="signal peptide" evidence="6">
    <location>
        <begin position="1"/>
        <end position="25"/>
    </location>
</feature>
<dbReference type="PANTHER" id="PTHR30632:SF14">
    <property type="entry name" value="TUNGSTATE_MOLYBDATE_CHROMATE-BINDING PROTEIN MODA"/>
    <property type="match status" value="1"/>
</dbReference>
<name>A0A1H7AB69_9ACTN</name>
<feature type="chain" id="PRO_5011656981" evidence="6">
    <location>
        <begin position="26"/>
        <end position="265"/>
    </location>
</feature>
<dbReference type="InterPro" id="IPR044084">
    <property type="entry name" value="AvModA-like_subst-bd"/>
</dbReference>
<keyword evidence="8" id="KW-1185">Reference proteome</keyword>
<feature type="binding site" evidence="5">
    <location>
        <position position="69"/>
    </location>
    <ligand>
        <name>molybdate</name>
        <dbReference type="ChEBI" id="CHEBI:36264"/>
    </ligand>
</feature>
<dbReference type="GO" id="GO:0046872">
    <property type="term" value="F:metal ion binding"/>
    <property type="evidence" value="ECO:0007669"/>
    <property type="project" value="UniProtKB-KW"/>
</dbReference>
<dbReference type="Proteomes" id="UP000198707">
    <property type="component" value="Unassembled WGS sequence"/>
</dbReference>
<dbReference type="NCBIfam" id="TIGR01256">
    <property type="entry name" value="modA"/>
    <property type="match status" value="1"/>
</dbReference>
<dbReference type="Pfam" id="PF13531">
    <property type="entry name" value="SBP_bac_11"/>
    <property type="match status" value="1"/>
</dbReference>
<dbReference type="RefSeq" id="WP_092380880.1">
    <property type="nucleotide sequence ID" value="NZ_BOPI01000002.1"/>
</dbReference>